<dbReference type="GO" id="GO:0003723">
    <property type="term" value="F:RNA binding"/>
    <property type="evidence" value="ECO:0007669"/>
    <property type="project" value="InterPro"/>
</dbReference>
<comment type="similarity">
    <text evidence="1">Belongs to the pseudouridine synthase RluA family.</text>
</comment>
<dbReference type="InterPro" id="IPR050188">
    <property type="entry name" value="RluA_PseudoU_synthase"/>
</dbReference>
<proteinExistence type="inferred from homology"/>
<organism evidence="3">
    <name type="scientific">Pseudo-nitzschia australis</name>
    <dbReference type="NCBI Taxonomy" id="44445"/>
    <lineage>
        <taxon>Eukaryota</taxon>
        <taxon>Sar</taxon>
        <taxon>Stramenopiles</taxon>
        <taxon>Ochrophyta</taxon>
        <taxon>Bacillariophyta</taxon>
        <taxon>Bacillariophyceae</taxon>
        <taxon>Bacillariophycidae</taxon>
        <taxon>Bacillariales</taxon>
        <taxon>Bacillariaceae</taxon>
        <taxon>Pseudo-nitzschia</taxon>
    </lineage>
</organism>
<protein>
    <recommendedName>
        <fullName evidence="2">Pseudouridine synthase RsuA/RluA-like domain-containing protein</fullName>
    </recommendedName>
</protein>
<dbReference type="GO" id="GO:0009982">
    <property type="term" value="F:pseudouridine synthase activity"/>
    <property type="evidence" value="ECO:0007669"/>
    <property type="project" value="InterPro"/>
</dbReference>
<dbReference type="SUPFAM" id="SSF55120">
    <property type="entry name" value="Pseudouridine synthase"/>
    <property type="match status" value="1"/>
</dbReference>
<dbReference type="EMBL" id="HBIX01022309">
    <property type="protein sequence ID" value="CAE0722858.1"/>
    <property type="molecule type" value="Transcribed_RNA"/>
</dbReference>
<dbReference type="InterPro" id="IPR020103">
    <property type="entry name" value="PsdUridine_synth_cat_dom_sf"/>
</dbReference>
<dbReference type="PANTHER" id="PTHR21600">
    <property type="entry name" value="MITOCHONDRIAL RNA PSEUDOURIDINE SYNTHASE"/>
    <property type="match status" value="1"/>
</dbReference>
<dbReference type="Pfam" id="PF00849">
    <property type="entry name" value="PseudoU_synth_2"/>
    <property type="match status" value="1"/>
</dbReference>
<dbReference type="InterPro" id="IPR006145">
    <property type="entry name" value="PsdUridine_synth_RsuA/RluA"/>
</dbReference>
<dbReference type="Gene3D" id="3.30.2350.10">
    <property type="entry name" value="Pseudouridine synthase"/>
    <property type="match status" value="1"/>
</dbReference>
<gene>
    <name evidence="3" type="ORF">PAUS00366_LOCUS15614</name>
</gene>
<evidence type="ECO:0000313" key="3">
    <source>
        <dbReference type="EMBL" id="CAE0722858.1"/>
    </source>
</evidence>
<reference evidence="3" key="1">
    <citation type="submission" date="2021-01" db="EMBL/GenBank/DDBJ databases">
        <authorList>
            <person name="Corre E."/>
            <person name="Pelletier E."/>
            <person name="Niang G."/>
            <person name="Scheremetjew M."/>
            <person name="Finn R."/>
            <person name="Kale V."/>
            <person name="Holt S."/>
            <person name="Cochrane G."/>
            <person name="Meng A."/>
            <person name="Brown T."/>
            <person name="Cohen L."/>
        </authorList>
    </citation>
    <scope>NUCLEOTIDE SEQUENCE</scope>
    <source>
        <strain evidence="3">10249 10 AB</strain>
    </source>
</reference>
<dbReference type="PANTHER" id="PTHR21600:SF87">
    <property type="entry name" value="RNA PSEUDOURIDYLATE SYNTHASE DOMAIN-CONTAINING PROTEIN 1"/>
    <property type="match status" value="1"/>
</dbReference>
<name>A0A7S4APV4_9STRA</name>
<dbReference type="GO" id="GO:0000455">
    <property type="term" value="P:enzyme-directed rRNA pseudouridine synthesis"/>
    <property type="evidence" value="ECO:0007669"/>
    <property type="project" value="TreeGrafter"/>
</dbReference>
<sequence length="573" mass="64816">MLMFNILFGRRMRNIAVLASAAIFFFVLGLDLVFVEGFVVCGKGSTLEWKMIRRYRRIQTTAAMSTVTHLAIPDYGKMGDCDVDDDGDFHYDYDKENNICDEARGSDFPLLCPSSCPSRTFGASNIKVSYHQIEADDSIGDNDVQLLPLQKHHARTARRNSSSRRKQLGGANYSESLFAHKIISDDNILSHNDGSVLGKSQSVDHDIPSLDFIYENLSRFRITKSSDVLLEEYQNEKRIYHKNYPSDREIIIDSSAAKESSESLLQQQQKHILLLKQDRLRSKIRAECRASLSLTIEETLKIIYCDSHICVVDKPSGVLSVPGHRRNPSLADLVYDTIEPSSYDAESSIDNIDQTVVHRLDMATSGIIVYALSKEALQKLHITFRDREVQKTYQALVEGHIFLSFRNEETPKNHYPTTTEHQQSPSSLVHSSPFGCCGTMEGEIDVALERDPNNPPYMRIAQSRLEKQYENADEKHNKFWREAPKPSKTTWSILAYEYDINRRPVTRLELVPHTGRTHQLRVHTSQVLGAPIVGDEIYGNGDGKAPLCLHARQLCIKHPISGGAMVFEADPPF</sequence>
<dbReference type="AlphaFoldDB" id="A0A7S4APV4"/>
<accession>A0A7S4APV4</accession>
<dbReference type="CDD" id="cd02869">
    <property type="entry name" value="PseudoU_synth_RluA_like"/>
    <property type="match status" value="1"/>
</dbReference>
<evidence type="ECO:0000259" key="2">
    <source>
        <dbReference type="Pfam" id="PF00849"/>
    </source>
</evidence>
<feature type="domain" description="Pseudouridine synthase RsuA/RluA-like" evidence="2">
    <location>
        <begin position="308"/>
        <end position="526"/>
    </location>
</feature>
<evidence type="ECO:0000256" key="1">
    <source>
        <dbReference type="ARBA" id="ARBA00010876"/>
    </source>
</evidence>